<organism evidence="8 9">
    <name type="scientific">Stylonychia lemnae</name>
    <name type="common">Ciliate</name>
    <dbReference type="NCBI Taxonomy" id="5949"/>
    <lineage>
        <taxon>Eukaryota</taxon>
        <taxon>Sar</taxon>
        <taxon>Alveolata</taxon>
        <taxon>Ciliophora</taxon>
        <taxon>Intramacronucleata</taxon>
        <taxon>Spirotrichea</taxon>
        <taxon>Stichotrichia</taxon>
        <taxon>Sporadotrichida</taxon>
        <taxon>Oxytrichidae</taxon>
        <taxon>Stylonychinae</taxon>
        <taxon>Stylonychia</taxon>
    </lineage>
</organism>
<dbReference type="EMBL" id="CCKQ01017568">
    <property type="protein sequence ID" value="CDW89461.1"/>
    <property type="molecule type" value="Genomic_DNA"/>
</dbReference>
<dbReference type="InterPro" id="IPR004345">
    <property type="entry name" value="TB2_DP1_HVA22"/>
</dbReference>
<dbReference type="Proteomes" id="UP000039865">
    <property type="component" value="Unassembled WGS sequence"/>
</dbReference>
<evidence type="ECO:0000256" key="5">
    <source>
        <dbReference type="ARBA" id="ARBA00023136"/>
    </source>
</evidence>
<protein>
    <submittedName>
        <fullName evidence="8">Uncharacterized protein</fullName>
    </submittedName>
</protein>
<keyword evidence="4 7" id="KW-1133">Transmembrane helix</keyword>
<reference evidence="8 9" key="1">
    <citation type="submission" date="2014-06" db="EMBL/GenBank/DDBJ databases">
        <authorList>
            <person name="Swart Estienne"/>
        </authorList>
    </citation>
    <scope>NUCLEOTIDE SEQUENCE [LARGE SCALE GENOMIC DNA]</scope>
    <source>
        <strain evidence="8 9">130c</strain>
    </source>
</reference>
<evidence type="ECO:0000256" key="7">
    <source>
        <dbReference type="SAM" id="Phobius"/>
    </source>
</evidence>
<sequence>MSLIAKISQATGVPQQKVLQYALVLLVLFVVFGVGSSIITNLIGVAYPVFMSFYALESDGGDDDKQWLTYWVVFGIFTIADQFAGFILSFIPFYYVLKVAVLIWLFHPSTLGAITVYETYIAPFWAQNKQYVEQLEKGVEKAVQDNVDFVKSKVSKHD</sequence>
<dbReference type="OMA" id="CMIPGPW"/>
<gene>
    <name evidence="8" type="primary">Contig14871.g15839</name>
    <name evidence="8" type="ORF">STYLEM_18594</name>
</gene>
<dbReference type="AlphaFoldDB" id="A0A078B5I4"/>
<dbReference type="PANTHER" id="PTHR12300:SF161">
    <property type="entry name" value="RECEPTOR EXPRESSION-ENHANCING PROTEIN"/>
    <property type="match status" value="1"/>
</dbReference>
<dbReference type="PANTHER" id="PTHR12300">
    <property type="entry name" value="HVA22-LIKE PROTEINS"/>
    <property type="match status" value="1"/>
</dbReference>
<dbReference type="FunCoup" id="A0A078B5I4">
    <property type="interactions" value="52"/>
</dbReference>
<dbReference type="Pfam" id="PF03134">
    <property type="entry name" value="TB2_DP1_HVA22"/>
    <property type="match status" value="1"/>
</dbReference>
<comment type="similarity">
    <text evidence="2 6">Belongs to the DP1 family.</text>
</comment>
<comment type="subcellular location">
    <subcellularLocation>
        <location evidence="1 6">Membrane</location>
        <topology evidence="1 6">Multi-pass membrane protein</topology>
    </subcellularLocation>
</comment>
<feature type="transmembrane region" description="Helical" evidence="7">
    <location>
        <begin position="70"/>
        <end position="97"/>
    </location>
</feature>
<name>A0A078B5I4_STYLE</name>
<dbReference type="GO" id="GO:0016020">
    <property type="term" value="C:membrane"/>
    <property type="evidence" value="ECO:0007669"/>
    <property type="project" value="UniProtKB-SubCell"/>
</dbReference>
<dbReference type="InParanoid" id="A0A078B5I4"/>
<keyword evidence="3 7" id="KW-0812">Transmembrane</keyword>
<evidence type="ECO:0000256" key="3">
    <source>
        <dbReference type="ARBA" id="ARBA00022692"/>
    </source>
</evidence>
<evidence type="ECO:0000313" key="9">
    <source>
        <dbReference type="Proteomes" id="UP000039865"/>
    </source>
</evidence>
<accession>A0A078B5I4</accession>
<evidence type="ECO:0000256" key="2">
    <source>
        <dbReference type="ARBA" id="ARBA00008573"/>
    </source>
</evidence>
<keyword evidence="9" id="KW-1185">Reference proteome</keyword>
<evidence type="ECO:0000313" key="8">
    <source>
        <dbReference type="EMBL" id="CDW89461.1"/>
    </source>
</evidence>
<evidence type="ECO:0000256" key="1">
    <source>
        <dbReference type="ARBA" id="ARBA00004141"/>
    </source>
</evidence>
<proteinExistence type="inferred from homology"/>
<evidence type="ECO:0000256" key="6">
    <source>
        <dbReference type="RuleBase" id="RU362006"/>
    </source>
</evidence>
<dbReference type="OrthoDB" id="290016at2759"/>
<evidence type="ECO:0000256" key="4">
    <source>
        <dbReference type="ARBA" id="ARBA00022989"/>
    </source>
</evidence>
<keyword evidence="5 7" id="KW-0472">Membrane</keyword>
<feature type="transmembrane region" description="Helical" evidence="7">
    <location>
        <begin position="21"/>
        <end position="50"/>
    </location>
</feature>